<feature type="region of interest" description="Disordered" evidence="1">
    <location>
        <begin position="1972"/>
        <end position="1994"/>
    </location>
</feature>
<accession>A0ABD2B7X3</accession>
<evidence type="ECO:0000256" key="1">
    <source>
        <dbReference type="SAM" id="MobiDB-lite"/>
    </source>
</evidence>
<evidence type="ECO:0000313" key="3">
    <source>
        <dbReference type="EMBL" id="KAL2728673.1"/>
    </source>
</evidence>
<proteinExistence type="predicted"/>
<keyword evidence="4" id="KW-1185">Reference proteome</keyword>
<comment type="caution">
    <text evidence="3">The sequence shown here is derived from an EMBL/GenBank/DDBJ whole genome shotgun (WGS) entry which is preliminary data.</text>
</comment>
<feature type="domain" description="C2H2-type" evidence="2">
    <location>
        <begin position="3633"/>
        <end position="3655"/>
    </location>
</feature>
<dbReference type="InterPro" id="IPR013087">
    <property type="entry name" value="Znf_C2H2_type"/>
</dbReference>
<dbReference type="PROSITE" id="PS00028">
    <property type="entry name" value="ZINC_FINGER_C2H2_1"/>
    <property type="match status" value="1"/>
</dbReference>
<feature type="region of interest" description="Disordered" evidence="1">
    <location>
        <begin position="798"/>
        <end position="888"/>
    </location>
</feature>
<feature type="region of interest" description="Disordered" evidence="1">
    <location>
        <begin position="1643"/>
        <end position="1662"/>
    </location>
</feature>
<gene>
    <name evidence="3" type="ORF">V1478_006305</name>
</gene>
<feature type="compositionally biased region" description="Polar residues" evidence="1">
    <location>
        <begin position="811"/>
        <end position="845"/>
    </location>
</feature>
<evidence type="ECO:0000259" key="2">
    <source>
        <dbReference type="PROSITE" id="PS00028"/>
    </source>
</evidence>
<protein>
    <submittedName>
        <fullName evidence="3">MATH and LRR domain-containing protein PFE0570w-like</fullName>
    </submittedName>
</protein>
<dbReference type="Proteomes" id="UP001607302">
    <property type="component" value="Unassembled WGS sequence"/>
</dbReference>
<organism evidence="3 4">
    <name type="scientific">Vespula squamosa</name>
    <name type="common">Southern yellow jacket</name>
    <name type="synonym">Wasp</name>
    <dbReference type="NCBI Taxonomy" id="30214"/>
    <lineage>
        <taxon>Eukaryota</taxon>
        <taxon>Metazoa</taxon>
        <taxon>Ecdysozoa</taxon>
        <taxon>Arthropoda</taxon>
        <taxon>Hexapoda</taxon>
        <taxon>Insecta</taxon>
        <taxon>Pterygota</taxon>
        <taxon>Neoptera</taxon>
        <taxon>Endopterygota</taxon>
        <taxon>Hymenoptera</taxon>
        <taxon>Apocrita</taxon>
        <taxon>Aculeata</taxon>
        <taxon>Vespoidea</taxon>
        <taxon>Vespidae</taxon>
        <taxon>Vespinae</taxon>
        <taxon>Vespula</taxon>
    </lineage>
</organism>
<reference evidence="3 4" key="1">
    <citation type="journal article" date="2024" name="Ann. Entomol. Soc. Am.">
        <title>Genomic analyses of the southern and eastern yellowjacket wasps (Hymenoptera: Vespidae) reveal evolutionary signatures of social life.</title>
        <authorList>
            <person name="Catto M.A."/>
            <person name="Caine P.B."/>
            <person name="Orr S.E."/>
            <person name="Hunt B.G."/>
            <person name="Goodisman M.A.D."/>
        </authorList>
    </citation>
    <scope>NUCLEOTIDE SEQUENCE [LARGE SCALE GENOMIC DNA]</scope>
    <source>
        <strain evidence="3">233</strain>
        <tissue evidence="3">Head and thorax</tissue>
    </source>
</reference>
<feature type="compositionally biased region" description="Polar residues" evidence="1">
    <location>
        <begin position="862"/>
        <end position="876"/>
    </location>
</feature>
<sequence>MANMLSVVVNAAKRKCTMNYGGNISDWHQYNSVQTNINEVTSTDHNVNANHLAFMSSGSPSSLNVLNTEGYKKYQNDPNFSSRHFPHMNNISNGSNNTDNFAIPSMVQMQGYIGQYGPVVNRNSVMDNVKAPVDMRNGSMNTFNDDYRYRNSHMALPGQNSHLNGSNININTPATSMGSRNNSMCATSSVRQGPSSFIPCKALCCNPNTNIGYQQWDKFGTYQSNTPYRENMRLPGYQAENRQYGDHNFRKDNFDNKEMLNPIIPNTDHRRNFPEYKYNKDPTMSRGCPAPSGMIQNYPIQNYNYPTECQKYAYPMKEYPKANNMGLQDATVFKHPEQNYIAQQKYSAKQGQYTTGNVLTKTVPTSNVSVDITSPTQNSYYTAQFIRNVSTEFPHTCQKAFDNSQQVAAIQSTPVHSTSSRYHSYQQKIAMQRFSMENHLRELTRIPGYQSHPKYKESILRYREILKLQQSHGYPTAVQHPLRIPPTSINAIPSINLQFDQNGVLINSDGFPKTQHTLNSDSKHLEKQGKEQDLCASDLSNEDNLHSKQSVNHSQKEHSSSLYPSGFPNQDQLLIHKCSEQIEFKIQKSTDNGINSSNVDTITEQQKTSKDFADKPDLDVRQFLANWDASEDEDDSNSNLPDVVLSNSTPLVVVEYESVDSTSKIPHDVNMNKENITCSRKHDKITQEYSQSLDSSPHSTEALKNLSECRNKDITKSGNIIHCVTNSTDDIPTIHIVDNVQINNILEVSNDQIIETLEHQGPIPFYEENVNLEEEIRTCDEKKNDSANIEILNKDTYTSNGTLSEKDRKSSIQNNNQELNTLETVSKTNLDRQTVNLQKQNSFASEESHNTDDISLPDLPTTECTPISTTLNTPIHSDSEEPSGRVSSISSNPIEIIQNSPIISFTHSPIKIGSYEHLDDTVISKENTLLQFNLEEVNPSNNNSINAFENTIAPNNFNKSVNGSKSDVIEVCKNNKSQISSNKNSTIINMKKIENKEFNAKAPDVCESSTTEYESENAPMDLQKNSIQNSKNTSIEKINNDRFQGATHPSKPINYKVSIPIETSKSTLKNRLNENKQLQMINTVQNNDKLPEINIETKKQSKCLFVTKLQQGTSNDKNTISLISGENVEEGHTLIRYVEKNTSSNIKNIVSIPNINIYTSSADNLQHTNTVSLPKKCLDVLTNNKLHSKSPQNICTSKEKDRESFSKDIQNKFKNQELTKTSDIHSSSMDSSGLSNLEILSDHVTIHKTCSVSDTKNNSDMKNDIINRKEDDNELIFVKQGKSVSISKKVHDQSQKSDEPCKINTNVSQGNHNRNKILEKNKSELLQEDFNIEKVNVINNTQKQDFKEYISASNDLLHLDKCIDNNSHLGNNYFNKRSTSQLTGTQFQQHYSAVEDTQALEKNTNLKNKVDSDHTPSSMTTICSITSEKSEQEQLYTVSKSFATKNVNSDFEIQVTNVNLKFTDNDIRKELVTLRDKKQENLNNCSDGIKIEINVLCAERNAKEKLLQQESINVDNEIIDQSNNSVYSSKSTCLANLKEYNILPHEKLDTEKGNNKTDEIIDHDQSQSTDIICYENVENTMKEQEEPLSLIVRNRTLPANKEESLPQEFSKGNEILSKDILNRSRNCVGDNNYVEVVQETKFTNTSNGRKKQHTSLNSVDRPDDLKDESICYVKTNDLFNNINQENEPSNIIYSCTTSANVNYMQNNANTERISKLNNAQKNKMNDPSSVLHKYKERKNEEDDSSSDKNDDMPNIVTIHVKTDNMNNEKFAELDFTNFDLFSNESNKSNDNEPGKWRRPITPIVNQTLEECDLYGSTSGYVNPIFTNIEESNNRNEVPIYRTKDGKITYSPNPKVLFLESKERAHCIKEEYSPYKYNNHLKMYTSVKKEKDISNYKERIPLESNNTKIAWSESTQKDFSEFSNENDNGQKNVHVMKHQKSLGLKHYHKIEKRYNSITDNQVHREYNKSLSAFKCEEQKEHDNENNRSTHKDSFKNEVVIDESESHDKNLKNIFDSNIHSEEKHIRKTEMLGTTEANTTYHNTKKNNYIQKSSHNDTFSLHTSTDTFVEKISSTETCDIKSKYCDIIKESIVPYAICDQTVSECSLNQSNNLTNEKSNSITKLEKKGLKPNLDPLKSSELCLEENRFKGKRYYTNSIMKHNSFPEDSDYFNEKKIDPNIIHIGTENICVDITKKPESQITSEISKYKRHYEHFPVKCEIDSDENTESFEAEFENTRDILKYANTENILISKKDVLLTTTLDVECSDSLKQLDSTKQKAKIEYQDESNGEIENTNFSLQNEVSKSNEDENLNQQITEANIFYNDNNTTISEKGWRRLPSNCFKNDEIEIMESDIISHNNFDNEVNIIHGESMHMPQMKKPKMSKTILETDESFNEISNSDCQNNTFITTDHKYDTPFLEEEIKSEPIYIAQNKDEVVLLESVICNKDTDVIEEINSIKSTEKKNMENTIPSLNSINNSKIKNIINEDFSLNNVNEMDNVKESLLKQKDIDVSRYQSYNVSDLINTSQQDSLEAFNSKEKESQRKQFNDNLYYIENKISDSYLSTQEFKSCSIEACDNSELENISEINLQKNTDVINEITTNDINNKAEEECSLSPPDITTIAYINTNYSSTSDCNANTQMISGSIIEENETNTKSKPELLPQPKIPKMIIRNTGFCSTSVTGEISETSSEYPSFIHNKVKHSTFIIENEKDNKGRSDSDSEISLQKYDLNNSRVPKMKIKFNDKSLKRNIEYNNMEISFKRKDEKKIVPKVKIKKIRTEATTVQNDQTESSLIVMKVKTPDISNEISSDKLSIINEEKKREKIPKLKLKKHQEITLPTESIRKRTNLRNIDLTVKKYKSDKNEIKSNKKNEDIIRSTLKQKDNLFVSEREIKNKLLPCISEKIPKVIIKRASASAEFKCEFSEGGSNTIINSAKWQPEVKLQRSRLLDDMVKDLKYCHISKAYITRKCIDIISSHRARKLIKSYRFRDKRHSKSNKLFRSSSVSDLCPTKYEESRTLDYSYSNNKLSDTEATEFSIKSISKYKFEKNPWNIKEKYIEESYISNDFVDESLYKYSNDKDNMDHLIIKSDTTNIKNNTTLKSNADNDLSTITFNANSTNNISKMQKDFIHYNDSENKFPGENNKSESKFLKSDITTDDSADNDCSVIKLDSSDESQSTIEILPASPDINQIGIEEHNNRLNNEEGEQLYSEDAIPTQFELELEVTDSNIDSVEVPPLRHELNSEHFNDTQLETWQLNQKMQNLNDLKNYSQDYTNQQHILLVDNDQRSSEVPEKNKISSKQNISLSISALTHDGSENHSTETTITSRENLCCNDLLMKEVLAAKEMLKKCLSMSKDATILKNKSKLRSLVEKNQDGLTSSGHTKTFLKTITSHHTYETGKVNQQKSMNELNMEKIEKNNCNEVVNKVVQITKCTEKKDIKHIGVNVQSTLISAQKSPIISLKSLKRYSQSVPNKNMSTNMGYCKILEDGNEHSICQSSHVHQVEDKVQDVKIEQNTTYPKIEIISDNEDVQIEDDKSCNQSRKREDKMPVLEPEIAFSFDASSDRDSSRSPPVITNQEIVTTQNEVLKCLQGEVLTSNDNKDDNKKYIAEEYDMTVTDIVTRLAYHKKSTIRHKRYCNLCEKWFPTTSRHRRHLAGYQHRHLELTQRRTIHALFILFTGKPCSKLLQATSMRNDCSIGELTPLQIAVQDLAKYLDGTETDLLIPNNVEK</sequence>
<feature type="compositionally biased region" description="Basic and acidic residues" evidence="1">
    <location>
        <begin position="1737"/>
        <end position="1751"/>
    </location>
</feature>
<feature type="region of interest" description="Disordered" evidence="1">
    <location>
        <begin position="544"/>
        <end position="566"/>
    </location>
</feature>
<feature type="compositionally biased region" description="Basic and acidic residues" evidence="1">
    <location>
        <begin position="1289"/>
        <end position="1301"/>
    </location>
</feature>
<dbReference type="EMBL" id="JAUDFV010000132">
    <property type="protein sequence ID" value="KAL2728673.1"/>
    <property type="molecule type" value="Genomic_DNA"/>
</dbReference>
<name>A0ABD2B7X3_VESSQ</name>
<feature type="region of interest" description="Disordered" evidence="1">
    <location>
        <begin position="1287"/>
        <end position="1310"/>
    </location>
</feature>
<feature type="compositionally biased region" description="Polar residues" evidence="1">
    <location>
        <begin position="1718"/>
        <end position="1728"/>
    </location>
</feature>
<feature type="region of interest" description="Disordered" evidence="1">
    <location>
        <begin position="1718"/>
        <end position="1753"/>
    </location>
</feature>
<feature type="compositionally biased region" description="Basic and acidic residues" evidence="1">
    <location>
        <begin position="1973"/>
        <end position="1994"/>
    </location>
</feature>
<evidence type="ECO:0000313" key="4">
    <source>
        <dbReference type="Proteomes" id="UP001607302"/>
    </source>
</evidence>